<accession>A0A0B5AYK4</accession>
<reference evidence="1 2" key="1">
    <citation type="submission" date="2014-08" db="EMBL/GenBank/DDBJ databases">
        <title>Complete genome of a marine bacteria Jeotgalibacillus malaysiensis.</title>
        <authorList>
            <person name="Yaakop A.S."/>
            <person name="Chan K.-G."/>
            <person name="Goh K.M."/>
        </authorList>
    </citation>
    <scope>NUCLEOTIDE SEQUENCE [LARGE SCALE GENOMIC DNA]</scope>
    <source>
        <strain evidence="1 2">D5</strain>
        <plasmid evidence="2">Plasmid</plasmid>
    </source>
</reference>
<protein>
    <submittedName>
        <fullName evidence="1">Uncharacterized protein</fullName>
    </submittedName>
</protein>
<gene>
    <name evidence="1" type="ORF">JMA_44300</name>
</gene>
<name>A0A0B5AYK4_9BACL</name>
<proteinExistence type="predicted"/>
<dbReference type="HOGENOM" id="CLU_1967587_0_0_9"/>
<dbReference type="BioCyc" id="JESP1508404:G14D9-13753-MONOMER"/>
<dbReference type="EMBL" id="CP009417">
    <property type="protein sequence ID" value="AJD93747.1"/>
    <property type="molecule type" value="Genomic_DNA"/>
</dbReference>
<keyword evidence="2" id="KW-1185">Reference proteome</keyword>
<dbReference type="Proteomes" id="UP000031449">
    <property type="component" value="Plasmid unnamed"/>
</dbReference>
<organism evidence="1 2">
    <name type="scientific">Jeotgalibacillus malaysiensis</name>
    <dbReference type="NCBI Taxonomy" id="1508404"/>
    <lineage>
        <taxon>Bacteria</taxon>
        <taxon>Bacillati</taxon>
        <taxon>Bacillota</taxon>
        <taxon>Bacilli</taxon>
        <taxon>Bacillales</taxon>
        <taxon>Caryophanaceae</taxon>
        <taxon>Jeotgalibacillus</taxon>
    </lineage>
</organism>
<keyword evidence="1" id="KW-0614">Plasmid</keyword>
<evidence type="ECO:0000313" key="1">
    <source>
        <dbReference type="EMBL" id="AJD93747.1"/>
    </source>
</evidence>
<evidence type="ECO:0000313" key="2">
    <source>
        <dbReference type="Proteomes" id="UP000031449"/>
    </source>
</evidence>
<sequence length="127" mass="14438">MKKLTKKQVRAGMIFEFAKNNNGDLYNVARIIDDGSTDYLQYLTLKDYGSDFFVPKSNIFKGAQVIIVAPPSQYSGKNKIAFLIKEEDVDGKVTSYLVETFWQFFKSDTICLDDLTDVETPESISQQ</sequence>
<dbReference type="KEGG" id="jeo:JMA_44300"/>
<dbReference type="AlphaFoldDB" id="A0A0B5AYK4"/>
<geneLocation type="plasmid" evidence="2"/>